<evidence type="ECO:0000313" key="1">
    <source>
        <dbReference type="EMBL" id="KAK3780512.1"/>
    </source>
</evidence>
<gene>
    <name evidence="1" type="ORF">RRG08_012467</name>
</gene>
<name>A0AAE1DRW5_9GAST</name>
<dbReference type="EMBL" id="JAWDGP010002717">
    <property type="protein sequence ID" value="KAK3780512.1"/>
    <property type="molecule type" value="Genomic_DNA"/>
</dbReference>
<sequence>MVSTSDQEVIALCEEVWKWRLHESPEMATFCGFYLQEDSWDDISNEAYSRREKSVRRFLDKAHTLNVASCSRDVALSYKLLVEDMTMYLKGCSYPCHLLPINYLEGAHVECFRTISFMKFDSEADFINYIQRLKSLPLKIHQTVELLKQGTKEGVAMFPSSMQKIPQQIQSILEPSSLDESGFLKPFRKDHPGIPPEKLRHFQQEAKDAILSGIFPALANLKDYLQQEYSKALRPQESICSLKNGQAWYQQCLDYHLSCKMTPQEVHDIGLAEVARIRGRILHLAGKECLGQTCGEIYESLNQRGRGFFKSKAEVLAYVKDLCSNKIRPKLSSLFKGLPDVSLKIEEVPDEMKESPPGYYFNGTADGSRPGCFYVNTHYCEKRLAFDFPALCLHEAEPGHHLQDVYLLAASHLPDFRRYFENGKYYMMPRKFASNSAYYEGWGLYSESLGEELDLYTSNLEWLGRYGDEIFRACRLVVDTGLHAFGWSKARALQYMLDNCLKSEELVSFEIDRYINWPGQACAYKIGEMKIWELRRKAEKELGVQFDIREFHHCILSCERQRNLIEEHKSERNCLRTIMTSS</sequence>
<evidence type="ECO:0000313" key="2">
    <source>
        <dbReference type="Proteomes" id="UP001283361"/>
    </source>
</evidence>
<accession>A0AAE1DRW5</accession>
<dbReference type="PANTHER" id="PTHR33361:SF2">
    <property type="entry name" value="DUF885 DOMAIN-CONTAINING PROTEIN"/>
    <property type="match status" value="1"/>
</dbReference>
<proteinExistence type="predicted"/>
<dbReference type="InterPro" id="IPR010281">
    <property type="entry name" value="DUF885"/>
</dbReference>
<comment type="caution">
    <text evidence="1">The sequence shown here is derived from an EMBL/GenBank/DDBJ whole genome shotgun (WGS) entry which is preliminary data.</text>
</comment>
<evidence type="ECO:0008006" key="3">
    <source>
        <dbReference type="Google" id="ProtNLM"/>
    </source>
</evidence>
<keyword evidence="2" id="KW-1185">Reference proteome</keyword>
<reference evidence="1" key="1">
    <citation type="journal article" date="2023" name="G3 (Bethesda)">
        <title>A reference genome for the long-term kleptoplast-retaining sea slug Elysia crispata morphotype clarki.</title>
        <authorList>
            <person name="Eastman K.E."/>
            <person name="Pendleton A.L."/>
            <person name="Shaikh M.A."/>
            <person name="Suttiyut T."/>
            <person name="Ogas R."/>
            <person name="Tomko P."/>
            <person name="Gavelis G."/>
            <person name="Widhalm J.R."/>
            <person name="Wisecaver J.H."/>
        </authorList>
    </citation>
    <scope>NUCLEOTIDE SEQUENCE</scope>
    <source>
        <strain evidence="1">ECLA1</strain>
    </source>
</reference>
<organism evidence="1 2">
    <name type="scientific">Elysia crispata</name>
    <name type="common">lettuce slug</name>
    <dbReference type="NCBI Taxonomy" id="231223"/>
    <lineage>
        <taxon>Eukaryota</taxon>
        <taxon>Metazoa</taxon>
        <taxon>Spiralia</taxon>
        <taxon>Lophotrochozoa</taxon>
        <taxon>Mollusca</taxon>
        <taxon>Gastropoda</taxon>
        <taxon>Heterobranchia</taxon>
        <taxon>Euthyneura</taxon>
        <taxon>Panpulmonata</taxon>
        <taxon>Sacoglossa</taxon>
        <taxon>Placobranchoidea</taxon>
        <taxon>Plakobranchidae</taxon>
        <taxon>Elysia</taxon>
    </lineage>
</organism>
<dbReference type="Pfam" id="PF05960">
    <property type="entry name" value="DUF885"/>
    <property type="match status" value="1"/>
</dbReference>
<dbReference type="PANTHER" id="PTHR33361">
    <property type="entry name" value="GLR0591 PROTEIN"/>
    <property type="match status" value="1"/>
</dbReference>
<protein>
    <recommendedName>
        <fullName evidence="3">DUF885 domain-containing protein</fullName>
    </recommendedName>
</protein>
<dbReference type="Proteomes" id="UP001283361">
    <property type="component" value="Unassembled WGS sequence"/>
</dbReference>
<dbReference type="AlphaFoldDB" id="A0AAE1DRW5"/>